<name>A0A4R8QTG9_COLTR</name>
<evidence type="ECO:0000313" key="4">
    <source>
        <dbReference type="Proteomes" id="UP000295703"/>
    </source>
</evidence>
<comment type="caution">
    <text evidence="3">The sequence shown here is derived from an EMBL/GenBank/DDBJ whole genome shotgun (WGS) entry which is preliminary data.</text>
</comment>
<feature type="coiled-coil region" evidence="1">
    <location>
        <begin position="104"/>
        <end position="138"/>
    </location>
</feature>
<dbReference type="Proteomes" id="UP000295703">
    <property type="component" value="Unassembled WGS sequence"/>
</dbReference>
<feature type="region of interest" description="Disordered" evidence="2">
    <location>
        <begin position="1"/>
        <end position="33"/>
    </location>
</feature>
<accession>A0A4R8QTG9</accession>
<sequence length="173" mass="19802">MDSRHARGTENFASAQPTEDARTCSTSTPAGKDEQIEATEADKALISFRIDQITREDGDWRFHCELVSEGFQKRIFERLDKRSEVTEAKVELMHMEIEGSQKYMKALEKRLDAAEQCNEELKKRIEEAENRANGMMSGMMSGMNRLWGLERSIQTLEGLTQGLVRLLMRHFAA</sequence>
<reference evidence="3 4" key="1">
    <citation type="submission" date="2018-12" db="EMBL/GenBank/DDBJ databases">
        <title>Genome sequence and assembly of Colletotrichum trifolii.</title>
        <authorList>
            <person name="Gan P."/>
            <person name="Shirasu K."/>
        </authorList>
    </citation>
    <scope>NUCLEOTIDE SEQUENCE [LARGE SCALE GENOMIC DNA]</scope>
    <source>
        <strain evidence="3 4">543-2</strain>
    </source>
</reference>
<evidence type="ECO:0000313" key="3">
    <source>
        <dbReference type="EMBL" id="TDZ39315.1"/>
    </source>
</evidence>
<dbReference type="SUPFAM" id="SSF57997">
    <property type="entry name" value="Tropomyosin"/>
    <property type="match status" value="1"/>
</dbReference>
<proteinExistence type="predicted"/>
<evidence type="ECO:0000256" key="2">
    <source>
        <dbReference type="SAM" id="MobiDB-lite"/>
    </source>
</evidence>
<keyword evidence="4" id="KW-1185">Reference proteome</keyword>
<protein>
    <submittedName>
        <fullName evidence="3">Uncharacterized protein</fullName>
    </submittedName>
</protein>
<feature type="compositionally biased region" description="Polar residues" evidence="2">
    <location>
        <begin position="11"/>
        <end position="29"/>
    </location>
</feature>
<dbReference type="AlphaFoldDB" id="A0A4R8QTG9"/>
<organism evidence="3 4">
    <name type="scientific">Colletotrichum trifolii</name>
    <dbReference type="NCBI Taxonomy" id="5466"/>
    <lineage>
        <taxon>Eukaryota</taxon>
        <taxon>Fungi</taxon>
        <taxon>Dikarya</taxon>
        <taxon>Ascomycota</taxon>
        <taxon>Pezizomycotina</taxon>
        <taxon>Sordariomycetes</taxon>
        <taxon>Hypocreomycetidae</taxon>
        <taxon>Glomerellales</taxon>
        <taxon>Glomerellaceae</taxon>
        <taxon>Colletotrichum</taxon>
        <taxon>Colletotrichum orbiculare species complex</taxon>
    </lineage>
</organism>
<gene>
    <name evidence="3" type="ORF">CTRI78_v010621</name>
</gene>
<dbReference type="Gene3D" id="1.20.5.340">
    <property type="match status" value="1"/>
</dbReference>
<keyword evidence="1" id="KW-0175">Coiled coil</keyword>
<dbReference type="EMBL" id="RYZW01000181">
    <property type="protein sequence ID" value="TDZ39315.1"/>
    <property type="molecule type" value="Genomic_DNA"/>
</dbReference>
<evidence type="ECO:0000256" key="1">
    <source>
        <dbReference type="SAM" id="Coils"/>
    </source>
</evidence>